<feature type="compositionally biased region" description="Basic and acidic residues" evidence="1">
    <location>
        <begin position="27"/>
        <end position="37"/>
    </location>
</feature>
<evidence type="ECO:0000313" key="3">
    <source>
        <dbReference type="Proteomes" id="UP000230852"/>
    </source>
</evidence>
<organism evidence="2 3">
    <name type="scientific">Candidatus Magasanikbacteria bacterium CG10_big_fil_rev_8_21_14_0_10_36_16</name>
    <dbReference type="NCBI Taxonomy" id="1974645"/>
    <lineage>
        <taxon>Bacteria</taxon>
        <taxon>Candidatus Magasanikiibacteriota</taxon>
    </lineage>
</organism>
<accession>A0A2H0TZ08</accession>
<dbReference type="Proteomes" id="UP000230852">
    <property type="component" value="Unassembled WGS sequence"/>
</dbReference>
<feature type="region of interest" description="Disordered" evidence="1">
    <location>
        <begin position="27"/>
        <end position="56"/>
    </location>
</feature>
<name>A0A2H0TZ08_9BACT</name>
<feature type="compositionally biased region" description="Polar residues" evidence="1">
    <location>
        <begin position="38"/>
        <end position="52"/>
    </location>
</feature>
<evidence type="ECO:0000313" key="2">
    <source>
        <dbReference type="EMBL" id="PIR78458.1"/>
    </source>
</evidence>
<dbReference type="AlphaFoldDB" id="A0A2H0TZ08"/>
<reference evidence="3" key="1">
    <citation type="submission" date="2017-09" db="EMBL/GenBank/DDBJ databases">
        <title>Depth-based differentiation of microbial function through sediment-hosted aquifers and enrichment of novel symbionts in the deep terrestrial subsurface.</title>
        <authorList>
            <person name="Probst A.J."/>
            <person name="Ladd B."/>
            <person name="Jarett J.K."/>
            <person name="Geller-Mcgrath D.E."/>
            <person name="Sieber C.M.K."/>
            <person name="Emerson J.B."/>
            <person name="Anantharaman K."/>
            <person name="Thomas B.C."/>
            <person name="Malmstrom R."/>
            <person name="Stieglmeier M."/>
            <person name="Klingl A."/>
            <person name="Woyke T."/>
            <person name="Ryan C.M."/>
            <person name="Banfield J.F."/>
        </authorList>
    </citation>
    <scope>NUCLEOTIDE SEQUENCE [LARGE SCALE GENOMIC DNA]</scope>
</reference>
<gene>
    <name evidence="2" type="ORF">COU28_01495</name>
</gene>
<protein>
    <submittedName>
        <fullName evidence="2">Uncharacterized protein</fullName>
    </submittedName>
</protein>
<proteinExistence type="predicted"/>
<feature type="non-terminal residue" evidence="2">
    <location>
        <position position="1"/>
    </location>
</feature>
<sequence>KQPTILIKKADGTKVRVTLDEFRKMRSEGNEEKEMINDNKQISNNTQITNSKPVEKVEEKSSSVTLLKEEVQEPIVLIKKEPEPIVEDELMVETPHELTMTTPVTDIFMDEAAANFEWNERDNKSLLEEDTVEVDKLKKQGKVHVGGHDLQEHIKMPSVGIDEDLENRAKSLVISWKKGIRNDNQFLDYAMRDVNHGGLGLDSEQANRFLTKSKDSKVNLDNLFDIVFEKNKKKANQEEVVTENKEDTPTQLVDREVAKPEQVISENKTVNNVLAMDFSKPFSHSIPSSVVQDVTSPEDLENKTTGPQEEIAGFSLVDYRRLAKDPKKCADMLFSKFVGWKADSFLLYLDTLDGWKGSFLNKMYVDTTVEAINKKMTVKQVLQTKDPANFITLAEYESLVDINSKLVV</sequence>
<comment type="caution">
    <text evidence="2">The sequence shown here is derived from an EMBL/GenBank/DDBJ whole genome shotgun (WGS) entry which is preliminary data.</text>
</comment>
<dbReference type="EMBL" id="PFBU01000026">
    <property type="protein sequence ID" value="PIR78458.1"/>
    <property type="molecule type" value="Genomic_DNA"/>
</dbReference>
<evidence type="ECO:0000256" key="1">
    <source>
        <dbReference type="SAM" id="MobiDB-lite"/>
    </source>
</evidence>